<feature type="domain" description="JmjC" evidence="1">
    <location>
        <begin position="87"/>
        <end position="247"/>
    </location>
</feature>
<keyword evidence="3" id="KW-1185">Reference proteome</keyword>
<evidence type="ECO:0000313" key="2">
    <source>
        <dbReference type="EMBL" id="AWB26061.1"/>
    </source>
</evidence>
<name>A0A2R4WX10_9HYPH</name>
<dbReference type="KEGG" id="mee:DA075_34900"/>
<proteinExistence type="predicted"/>
<dbReference type="AlphaFoldDB" id="A0A2R4WX10"/>
<sequence length="311" mass="35687">MSREPIFTDWTDRHGALWGHQPLRLQHRLHTMPLFSRAALAELIDTYPREQYSLIHMGASGQRRYWREGDIGGLPGEAVIDAIAKGRMWLNLRNVLKVDKRYAEVADAIFAEMAERLPGFSTRHRSAGILISSPSAQVYYHADLPGQHLWQLIGHKRVYIYPNSPPFLTERHLEDIALFEVEVDMPYEPWYDEHAQVLDLAPGQMLSWPLNAPHRVENLDCLNVSMTVSFTNEEIHRLQTVNLANGLLRHRLGLPPRSRAITGPSYWSKAVLQKALRNSRWVRRERGARRRVDFRLDGANPGQIIDAQATA</sequence>
<dbReference type="SUPFAM" id="SSF51197">
    <property type="entry name" value="Clavaminate synthase-like"/>
    <property type="match status" value="1"/>
</dbReference>
<geneLocation type="plasmid" evidence="2 3">
    <name>unnamed1</name>
</geneLocation>
<dbReference type="RefSeq" id="WP_099957632.1">
    <property type="nucleotide sequence ID" value="NZ_CP028845.1"/>
</dbReference>
<evidence type="ECO:0000313" key="3">
    <source>
        <dbReference type="Proteomes" id="UP000244755"/>
    </source>
</evidence>
<dbReference type="InterPro" id="IPR003347">
    <property type="entry name" value="JmjC_dom"/>
</dbReference>
<dbReference type="OrthoDB" id="7977346at2"/>
<dbReference type="EMBL" id="CP028845">
    <property type="protein sequence ID" value="AWB26061.1"/>
    <property type="molecule type" value="Genomic_DNA"/>
</dbReference>
<dbReference type="Gene3D" id="2.60.120.650">
    <property type="entry name" value="Cupin"/>
    <property type="match status" value="1"/>
</dbReference>
<reference evidence="2 3" key="1">
    <citation type="submission" date="2018-04" db="EMBL/GenBank/DDBJ databases">
        <title>Methylobacterium sp. PR1016A genome.</title>
        <authorList>
            <person name="Park W."/>
        </authorList>
    </citation>
    <scope>NUCLEOTIDE SEQUENCE [LARGE SCALE GENOMIC DNA]</scope>
    <source>
        <strain evidence="2 3">PR1016A</strain>
        <plasmid evidence="2 3">unnamed1</plasmid>
    </source>
</reference>
<protein>
    <recommendedName>
        <fullName evidence="1">JmjC domain-containing protein</fullName>
    </recommendedName>
</protein>
<dbReference type="PROSITE" id="PS51184">
    <property type="entry name" value="JMJC"/>
    <property type="match status" value="1"/>
</dbReference>
<organism evidence="2 3">
    <name type="scientific">Methylobacterium currus</name>
    <dbReference type="NCBI Taxonomy" id="2051553"/>
    <lineage>
        <taxon>Bacteria</taxon>
        <taxon>Pseudomonadati</taxon>
        <taxon>Pseudomonadota</taxon>
        <taxon>Alphaproteobacteria</taxon>
        <taxon>Hyphomicrobiales</taxon>
        <taxon>Methylobacteriaceae</taxon>
        <taxon>Methylobacterium</taxon>
    </lineage>
</organism>
<evidence type="ECO:0000259" key="1">
    <source>
        <dbReference type="PROSITE" id="PS51184"/>
    </source>
</evidence>
<accession>A0A2R4WX10</accession>
<dbReference type="Proteomes" id="UP000244755">
    <property type="component" value="Plasmid unnamed1"/>
</dbReference>
<gene>
    <name evidence="2" type="ORF">DA075_34900</name>
</gene>
<keyword evidence="2" id="KW-0614">Plasmid</keyword>